<protein>
    <recommendedName>
        <fullName evidence="4">Nuclear pore complex protein</fullName>
    </recommendedName>
</protein>
<feature type="compositionally biased region" description="Basic and acidic residues" evidence="1">
    <location>
        <begin position="437"/>
        <end position="455"/>
    </location>
</feature>
<dbReference type="PANTHER" id="PTHR33416:SF20">
    <property type="entry name" value="NUCLEAR PORE COMPLEX PROTEIN NUP1"/>
    <property type="match status" value="1"/>
</dbReference>
<dbReference type="AlphaFoldDB" id="A0ABC8R2B7"/>
<evidence type="ECO:0000256" key="1">
    <source>
        <dbReference type="SAM" id="MobiDB-lite"/>
    </source>
</evidence>
<evidence type="ECO:0000313" key="3">
    <source>
        <dbReference type="Proteomes" id="UP001642360"/>
    </source>
</evidence>
<feature type="region of interest" description="Disordered" evidence="1">
    <location>
        <begin position="437"/>
        <end position="459"/>
    </location>
</feature>
<reference evidence="2 3" key="1">
    <citation type="submission" date="2024-02" db="EMBL/GenBank/DDBJ databases">
        <authorList>
            <person name="Vignale AGUSTIN F."/>
            <person name="Sosa J E."/>
            <person name="Modenutti C."/>
        </authorList>
    </citation>
    <scope>NUCLEOTIDE SEQUENCE [LARGE SCALE GENOMIC DNA]</scope>
</reference>
<feature type="compositionally biased region" description="Basic residues" evidence="1">
    <location>
        <begin position="1250"/>
        <end position="1261"/>
    </location>
</feature>
<comment type="caution">
    <text evidence="2">The sequence shown here is derived from an EMBL/GenBank/DDBJ whole genome shotgun (WGS) entry which is preliminary data.</text>
</comment>
<evidence type="ECO:0008006" key="4">
    <source>
        <dbReference type="Google" id="ProtNLM"/>
    </source>
</evidence>
<keyword evidence="3" id="KW-1185">Reference proteome</keyword>
<feature type="region of interest" description="Disordered" evidence="1">
    <location>
        <begin position="703"/>
        <end position="726"/>
    </location>
</feature>
<name>A0ABC8R2B7_9AQUA</name>
<dbReference type="PANTHER" id="PTHR33416">
    <property type="entry name" value="NUCLEAR PORE COMPLEX PROTEIN NUP1"/>
    <property type="match status" value="1"/>
</dbReference>
<gene>
    <name evidence="2" type="ORF">ILEXP_LOCUS6200</name>
</gene>
<dbReference type="EMBL" id="CAUOFW020000921">
    <property type="protein sequence ID" value="CAK9138847.1"/>
    <property type="molecule type" value="Genomic_DNA"/>
</dbReference>
<accession>A0ABC8R2B7</accession>
<feature type="region of interest" description="Disordered" evidence="1">
    <location>
        <begin position="1200"/>
        <end position="1261"/>
    </location>
</feature>
<organism evidence="2 3">
    <name type="scientific">Ilex paraguariensis</name>
    <name type="common">yerba mate</name>
    <dbReference type="NCBI Taxonomy" id="185542"/>
    <lineage>
        <taxon>Eukaryota</taxon>
        <taxon>Viridiplantae</taxon>
        <taxon>Streptophyta</taxon>
        <taxon>Embryophyta</taxon>
        <taxon>Tracheophyta</taxon>
        <taxon>Spermatophyta</taxon>
        <taxon>Magnoliopsida</taxon>
        <taxon>eudicotyledons</taxon>
        <taxon>Gunneridae</taxon>
        <taxon>Pentapetalae</taxon>
        <taxon>asterids</taxon>
        <taxon>campanulids</taxon>
        <taxon>Aquifoliales</taxon>
        <taxon>Aquifoliaceae</taxon>
        <taxon>Ilex</taxon>
    </lineage>
</organism>
<feature type="compositionally biased region" description="Polar residues" evidence="1">
    <location>
        <begin position="1200"/>
        <end position="1231"/>
    </location>
</feature>
<feature type="region of interest" description="Disordered" evidence="1">
    <location>
        <begin position="1"/>
        <end position="51"/>
    </location>
</feature>
<sequence length="1261" mass="131594">MATAGDGAASSYETGGAGGKFRKRPLRRPQTTPYDRPPTALRNPGRKSDGWLSKLVVDPASKLISSTAHYFFSTVLCKRLPPPPPPPPQPPEVNQEPWERHHEAVPINRDSAQESTIHDVGNLTNSSDGCGISELEQMLKQKTFTRSEIDRLTELLRSRTVDLPSVHEEKRAEVNLPKPASDFGRHVNVSTPVVSSKVLEEDIASPAELAKAYMGSRPSKVSPSMLGLRSQVLRDDATLPNNTSFPPNSPFMSLVPKTAARVGVPDNGFTTPRSRGRSAIYNMARTPYSRVHLTTTQKGIKSRNTDHGGPLLLSSSHHTWEHDGQLGSNQVALKRRSSVLDDDIGSVSSLRRTRLKPNLLSQGGPLSTRGMEVGSGPVQHPVSSMQTLVYLGAHKDKVSKTLGENNDSSFPTTSYASVPSKSSEMATKILQHLEKLTPKEKSSESKLAAAREKSPAKLTPNMLRGQALISLEDVDSPKLMQSSKSIHELWDLQNHLLPDAPESSSRVQDKLEENDPKKFAVPHDILSSAVNGDTSFSVKDVPTVKTADIVITKCVTQPPQKKRAFQMSAHEDSLELDDDIHSNGPASTLVAEGRGKEEITEVENKALSAEAITLDKAPSFPEVMTPVDPLLSKRTSLETADASVVGGFSFLTSHAPSTTEKSAVLSQSTSFAPAKEANARPPLFSFSSKSVDKAPAFTFASSSSVNEYSGPKSSAWSDSKPESANSLANVASGSTEALLKMPESDKGDRKNIQKAGDMIGQSETSSAVSVSASASSIFSFGNPANNLNPNEGSLASSSTIFSSTAPVLASSNLINDVLINNSNLLASSTSTATLTTTGSTVASTAASDSCLSASTALPSFSVGPVFKFGPSVSPSTPISAFSTTSNKETADIEDVAKKETTFGNLASSSFGGTSFAMASTGSSIFGFSSSVTSSNANNQSQGSLFATGNVSMISAQTPSAGSEVATVSQSMPVQFGSSALSPTFGTSGITSFSSSSSLFGSSTPAAKLFGSGAGFGFSSSASSSEPNPVCSSNGPTSSMFSFGVSSSASSSGANSVSSSSGAPSSIFGSSWQPVKSPSFASTLNNSSPSTGFSFGATSTSVAASNNAPLVFGSSTGATSASVFSFSTASSMTSASPSVSQTQPVFVNSAPVFTASMGNGDQMNMEDSMAEDPMQASTPSVPIFGQPPMSPPPAGFMFGSTAPSPSPFQFSGQQHQAAPQNPSLFQASSSLEFSAGGSFSLGTGGGDKSSRRIVKVRKNRKK</sequence>
<evidence type="ECO:0000313" key="2">
    <source>
        <dbReference type="EMBL" id="CAK9138847.1"/>
    </source>
</evidence>
<proteinExistence type="predicted"/>
<dbReference type="Proteomes" id="UP001642360">
    <property type="component" value="Unassembled WGS sequence"/>
</dbReference>